<protein>
    <submittedName>
        <fullName evidence="1">Uncharacterized protein</fullName>
    </submittedName>
</protein>
<proteinExistence type="predicted"/>
<dbReference type="InParanoid" id="A0A0H2S623"/>
<evidence type="ECO:0000313" key="1">
    <source>
        <dbReference type="EMBL" id="KLO19740.1"/>
    </source>
</evidence>
<dbReference type="AlphaFoldDB" id="A0A0H2S623"/>
<gene>
    <name evidence="1" type="ORF">SCHPADRAFT_935215</name>
</gene>
<keyword evidence="2" id="KW-1185">Reference proteome</keyword>
<accession>A0A0H2S623</accession>
<sequence>MMRETYGPRFWDNPRSIDVYCTASVEELLSFLDIMFEDLKGTDAEEAQLGHQIFPSNSSDKRRLMRVGEVQLEVLRRAISRKQDAIRQLARGGRILDAEYLSKCHKPHRLPTLPTEIIVKIFCSLYFLERGDAQSWDNRGTSSRWNPNKPTPKSSVWAFLEDANTPETWRNIIQREIPVVIMQAESNREDSVLHINAVQDYLGALPRIIRPNQLDSFPHSSSPTTILMTSTDWETLSGEERVNIGKLPWHCLILAHYEHRGNYQMHFSYIHQVLAFYKRKLVEIERLIILPFEDSSLQVDTRYPNPLLVEPLIEDRIPNIKAASLTLRLMLFPRLRPFLTQITDLEIHVAMDLDTVQMDFEEICGYLRPCLNTLENLTIRDGGRKSGWWMLSRPKENHYPTLPRLYRSVDPTPLPNLKALALDQFEEGIVLDVFACIGAPSLTKLSVSSFEYHNDPHRVRQRGKTLSVAILHDKFPSLEDISISLEGKFKFGTEENLTSMRNSKFFEELAFPHVGSVSRLPRLKVLRLDDNEYGSAPPSFLKTLCEIVMNRLHSQTEDPIRRLTLKCSKEANDSDFARTLELFVPDFSIRS</sequence>
<dbReference type="Proteomes" id="UP000053477">
    <property type="component" value="Unassembled WGS sequence"/>
</dbReference>
<name>A0A0H2S623_9AGAM</name>
<dbReference type="EMBL" id="KQ085885">
    <property type="protein sequence ID" value="KLO19740.1"/>
    <property type="molecule type" value="Genomic_DNA"/>
</dbReference>
<reference evidence="1 2" key="1">
    <citation type="submission" date="2015-04" db="EMBL/GenBank/DDBJ databases">
        <title>Complete genome sequence of Schizopora paradoxa KUC8140, a cosmopolitan wood degrader in East Asia.</title>
        <authorList>
            <consortium name="DOE Joint Genome Institute"/>
            <person name="Min B."/>
            <person name="Park H."/>
            <person name="Jang Y."/>
            <person name="Kim J.-J."/>
            <person name="Kim K.H."/>
            <person name="Pangilinan J."/>
            <person name="Lipzen A."/>
            <person name="Riley R."/>
            <person name="Grigoriev I.V."/>
            <person name="Spatafora J.W."/>
            <person name="Choi I.-G."/>
        </authorList>
    </citation>
    <scope>NUCLEOTIDE SEQUENCE [LARGE SCALE GENOMIC DNA]</scope>
    <source>
        <strain evidence="1 2">KUC8140</strain>
    </source>
</reference>
<organism evidence="1 2">
    <name type="scientific">Schizopora paradoxa</name>
    <dbReference type="NCBI Taxonomy" id="27342"/>
    <lineage>
        <taxon>Eukaryota</taxon>
        <taxon>Fungi</taxon>
        <taxon>Dikarya</taxon>
        <taxon>Basidiomycota</taxon>
        <taxon>Agaricomycotina</taxon>
        <taxon>Agaricomycetes</taxon>
        <taxon>Hymenochaetales</taxon>
        <taxon>Schizoporaceae</taxon>
        <taxon>Schizopora</taxon>
    </lineage>
</organism>
<evidence type="ECO:0000313" key="2">
    <source>
        <dbReference type="Proteomes" id="UP000053477"/>
    </source>
</evidence>